<keyword evidence="2" id="KW-1185">Reference proteome</keyword>
<evidence type="ECO:0000313" key="1">
    <source>
        <dbReference type="EMBL" id="KAI4460652.1"/>
    </source>
</evidence>
<sequence length="215" mass="24278">MKKKWREILDQWRKETRYPGSIPKEQFPHLLDRLWRGIGPNVAENLKSGFRGLEEVLKRILGGINDAEVERVLDNSLIDLLKEHRGTGTEGKRKRGRKVDPGTDAFRTVAVFEKPSAVSEKSPTTADEPGLSTSAPMRKSKLGGKANSSQCRINWKDYKGAIDWIQCTKCLAWICGPCNKDSKDPFFVCDRCDDSEDCESPFDDSVADKDFQPDD</sequence>
<organism evidence="1 2">
    <name type="scientific">Holotrichia oblita</name>
    <name type="common">Chafer beetle</name>
    <dbReference type="NCBI Taxonomy" id="644536"/>
    <lineage>
        <taxon>Eukaryota</taxon>
        <taxon>Metazoa</taxon>
        <taxon>Ecdysozoa</taxon>
        <taxon>Arthropoda</taxon>
        <taxon>Hexapoda</taxon>
        <taxon>Insecta</taxon>
        <taxon>Pterygota</taxon>
        <taxon>Neoptera</taxon>
        <taxon>Endopterygota</taxon>
        <taxon>Coleoptera</taxon>
        <taxon>Polyphaga</taxon>
        <taxon>Scarabaeiformia</taxon>
        <taxon>Scarabaeidae</taxon>
        <taxon>Melolonthinae</taxon>
        <taxon>Holotrichia</taxon>
    </lineage>
</organism>
<proteinExistence type="predicted"/>
<dbReference type="EMBL" id="CM043019">
    <property type="protein sequence ID" value="KAI4460652.1"/>
    <property type="molecule type" value="Genomic_DNA"/>
</dbReference>
<gene>
    <name evidence="1" type="ORF">MML48_5g00008306</name>
</gene>
<name>A0ACB9T1J3_HOLOL</name>
<dbReference type="Proteomes" id="UP001056778">
    <property type="component" value="Chromosome 5"/>
</dbReference>
<protein>
    <submittedName>
        <fullName evidence="1">Uncharacterized protein</fullName>
    </submittedName>
</protein>
<accession>A0ACB9T1J3</accession>
<reference evidence="1" key="1">
    <citation type="submission" date="2022-04" db="EMBL/GenBank/DDBJ databases">
        <title>Chromosome-scale genome assembly of Holotrichia oblita Faldermann.</title>
        <authorList>
            <person name="Rongchong L."/>
        </authorList>
    </citation>
    <scope>NUCLEOTIDE SEQUENCE</scope>
    <source>
        <strain evidence="1">81SQS9</strain>
    </source>
</reference>
<evidence type="ECO:0000313" key="2">
    <source>
        <dbReference type="Proteomes" id="UP001056778"/>
    </source>
</evidence>
<comment type="caution">
    <text evidence="1">The sequence shown here is derived from an EMBL/GenBank/DDBJ whole genome shotgun (WGS) entry which is preliminary data.</text>
</comment>